<feature type="transmembrane region" description="Helical" evidence="1">
    <location>
        <begin position="233"/>
        <end position="254"/>
    </location>
</feature>
<dbReference type="AlphaFoldDB" id="A0AB33KAV7"/>
<dbReference type="RefSeq" id="WP_319598728.1">
    <property type="nucleotide sequence ID" value="NZ_AP035884.1"/>
</dbReference>
<evidence type="ECO:0000313" key="2">
    <source>
        <dbReference type="EMBL" id="BFP52491.1"/>
    </source>
</evidence>
<dbReference type="Pfam" id="PF06182">
    <property type="entry name" value="ABC2_membrane_6"/>
    <property type="match status" value="1"/>
</dbReference>
<keyword evidence="1" id="KW-1133">Transmembrane helix</keyword>
<name>A0AB33KAV7_9ACTN</name>
<evidence type="ECO:0000256" key="1">
    <source>
        <dbReference type="SAM" id="Phobius"/>
    </source>
</evidence>
<keyword evidence="1" id="KW-0812">Transmembrane</keyword>
<sequence>MRQFWHAWWVAGRIVGLALRARLEYRAEFLLNVAVGAVWQTSVLVFATVLISRFSGLGGWPSDAVLLMVAVRLLGHALYVLVFERIHKLAFILQEGLLDGYLLRPMPVYRQIQLAHFPTNAVGDLAVGLSLFVGALWHVQLDWTWPKALLLGAAVFGGMLMEAAIGTVISSAALRFPASFYWYTWVEELTATFGNYPLKILPGFVSGLFTFVLPVAFCAYLPVAVVSGNTEGIGVPVALAAASPLVGLAAFVLARMVWFRSLRSYSGWNG</sequence>
<feature type="transmembrane region" description="Helical" evidence="1">
    <location>
        <begin position="30"/>
        <end position="52"/>
    </location>
</feature>
<proteinExistence type="predicted"/>
<feature type="transmembrane region" description="Helical" evidence="1">
    <location>
        <begin position="114"/>
        <end position="137"/>
    </location>
</feature>
<dbReference type="KEGG" id="stcm:SCMC78_22980"/>
<feature type="transmembrane region" description="Helical" evidence="1">
    <location>
        <begin position="204"/>
        <end position="227"/>
    </location>
</feature>
<feature type="transmembrane region" description="Helical" evidence="1">
    <location>
        <begin position="64"/>
        <end position="83"/>
    </location>
</feature>
<feature type="transmembrane region" description="Helical" evidence="1">
    <location>
        <begin position="149"/>
        <end position="174"/>
    </location>
</feature>
<accession>A0AB33KAV7</accession>
<keyword evidence="1" id="KW-0472">Membrane</keyword>
<reference evidence="2" key="1">
    <citation type="submission" date="2024-07" db="EMBL/GenBank/DDBJ databases">
        <title>Complete genome sequences of cellulolytic bacteria, Kitasatospora sp. CMC57 and Streptomyces sp. CMC78, isolated from Japanese agricultural soil.</title>
        <authorList>
            <person name="Hashimoto T."/>
            <person name="Ito M."/>
            <person name="Iwamoto M."/>
            <person name="Fukahori D."/>
            <person name="Shoda T."/>
            <person name="Sakoda M."/>
            <person name="Morohoshi T."/>
            <person name="Mitsuboshi M."/>
            <person name="Nishizawa T."/>
        </authorList>
    </citation>
    <scope>NUCLEOTIDE SEQUENCE</scope>
    <source>
        <strain evidence="2">CMC78</strain>
    </source>
</reference>
<gene>
    <name evidence="2" type="ORF">SCMC78_22980</name>
</gene>
<dbReference type="PANTHER" id="PTHR36833:SF1">
    <property type="entry name" value="INTEGRAL MEMBRANE TRANSPORT PROTEIN"/>
    <property type="match status" value="1"/>
</dbReference>
<dbReference type="InterPro" id="IPR010390">
    <property type="entry name" value="ABC-2_transporter-like"/>
</dbReference>
<protein>
    <submittedName>
        <fullName evidence="2">ABC transporter permease</fullName>
    </submittedName>
</protein>
<dbReference type="PANTHER" id="PTHR36833">
    <property type="entry name" value="SLR0610 PROTEIN-RELATED"/>
    <property type="match status" value="1"/>
</dbReference>
<dbReference type="EMBL" id="AP035884">
    <property type="protein sequence ID" value="BFP52491.1"/>
    <property type="molecule type" value="Genomic_DNA"/>
</dbReference>
<organism evidence="2">
    <name type="scientific">Streptomyces sp. CMC78</name>
    <dbReference type="NCBI Taxonomy" id="3231512"/>
    <lineage>
        <taxon>Bacteria</taxon>
        <taxon>Bacillati</taxon>
        <taxon>Actinomycetota</taxon>
        <taxon>Actinomycetes</taxon>
        <taxon>Kitasatosporales</taxon>
        <taxon>Streptomycetaceae</taxon>
        <taxon>Streptomyces</taxon>
    </lineage>
</organism>